<name>A0A1Q2M649_9GAMM</name>
<reference evidence="5" key="1">
    <citation type="submission" date="2017-02" db="EMBL/GenBank/DDBJ databases">
        <title>Genome of Microbulbifer agarilyticus GP101.</title>
        <authorList>
            <person name="Jung J."/>
            <person name="Bae S.S."/>
            <person name="Baek K."/>
        </authorList>
    </citation>
    <scope>NUCLEOTIDE SEQUENCE [LARGE SCALE GENOMIC DNA]</scope>
    <source>
        <strain evidence="5">GP101</strain>
    </source>
</reference>
<evidence type="ECO:0000313" key="6">
    <source>
        <dbReference type="Proteomes" id="UP000188219"/>
    </source>
</evidence>
<dbReference type="SMART" id="SM00855">
    <property type="entry name" value="PGAM"/>
    <property type="match status" value="1"/>
</dbReference>
<feature type="binding site" evidence="3">
    <location>
        <position position="91"/>
    </location>
    <ligand>
        <name>substrate</name>
    </ligand>
</feature>
<feature type="region of interest" description="Disordered" evidence="4">
    <location>
        <begin position="202"/>
        <end position="227"/>
    </location>
</feature>
<evidence type="ECO:0000256" key="3">
    <source>
        <dbReference type="PIRSR" id="PIRSR613078-2"/>
    </source>
</evidence>
<proteinExistence type="predicted"/>
<accession>A0A1Q2M649</accession>
<dbReference type="SUPFAM" id="SSF53254">
    <property type="entry name" value="Phosphoglycerate mutase-like"/>
    <property type="match status" value="1"/>
</dbReference>
<dbReference type="EMBL" id="CP019650">
    <property type="protein sequence ID" value="AQQ68156.1"/>
    <property type="molecule type" value="Genomic_DNA"/>
</dbReference>
<keyword evidence="6" id="KW-1185">Reference proteome</keyword>
<dbReference type="GO" id="GO:0016787">
    <property type="term" value="F:hydrolase activity"/>
    <property type="evidence" value="ECO:0007669"/>
    <property type="project" value="UniProtKB-KW"/>
</dbReference>
<dbReference type="InterPro" id="IPR029033">
    <property type="entry name" value="His_PPase_superfam"/>
</dbReference>
<dbReference type="InterPro" id="IPR013078">
    <property type="entry name" value="His_Pase_superF_clade-1"/>
</dbReference>
<feature type="active site" description="Tele-phosphohistidine intermediate" evidence="2">
    <location>
        <position position="9"/>
    </location>
</feature>
<dbReference type="KEGG" id="maga:Mag101_11300"/>
<evidence type="ECO:0000313" key="5">
    <source>
        <dbReference type="EMBL" id="AQQ68156.1"/>
    </source>
</evidence>
<evidence type="ECO:0000256" key="4">
    <source>
        <dbReference type="SAM" id="MobiDB-lite"/>
    </source>
</evidence>
<dbReference type="InterPro" id="IPR051021">
    <property type="entry name" value="Mito_Ser/Thr_phosphatase"/>
</dbReference>
<dbReference type="PANTHER" id="PTHR20935">
    <property type="entry name" value="PHOSPHOGLYCERATE MUTASE-RELATED"/>
    <property type="match status" value="1"/>
</dbReference>
<organism evidence="5 6">
    <name type="scientific">Microbulbifer agarilyticus</name>
    <dbReference type="NCBI Taxonomy" id="260552"/>
    <lineage>
        <taxon>Bacteria</taxon>
        <taxon>Pseudomonadati</taxon>
        <taxon>Pseudomonadota</taxon>
        <taxon>Gammaproteobacteria</taxon>
        <taxon>Cellvibrionales</taxon>
        <taxon>Microbulbiferaceae</taxon>
        <taxon>Microbulbifer</taxon>
    </lineage>
</organism>
<dbReference type="Gene3D" id="3.40.50.1240">
    <property type="entry name" value="Phosphoglycerate mutase-like"/>
    <property type="match status" value="1"/>
</dbReference>
<evidence type="ECO:0000256" key="2">
    <source>
        <dbReference type="PIRSR" id="PIRSR613078-1"/>
    </source>
</evidence>
<dbReference type="OrthoDB" id="280692at2"/>
<sequence>MAEIILIRHGQASFGADNYDRLSTLGRQQSILLGQHLKDHGQTFDRLICGTMVRHTETADGILQGLGQAVPIESTALLNEYRFQGLLGQLKAQYPARWVDTGDARRDYYHNMKLALTYWMQGAIQRDGKDSWRSFRQRVREGFNFACGQGARRTLLVSSGGPIAVILASVLGLDDKRLRNLTLQVKNTSTSRLLYSRSDSEPAIRTLPSAGTPPDTPPGTPPDVSPDRFTLDGFNDVGHLLSVEQPHNVTFA</sequence>
<dbReference type="Proteomes" id="UP000188219">
    <property type="component" value="Chromosome"/>
</dbReference>
<feature type="compositionally biased region" description="Pro residues" evidence="4">
    <location>
        <begin position="214"/>
        <end position="224"/>
    </location>
</feature>
<dbReference type="AlphaFoldDB" id="A0A1Q2M649"/>
<evidence type="ECO:0008006" key="7">
    <source>
        <dbReference type="Google" id="ProtNLM"/>
    </source>
</evidence>
<dbReference type="STRING" id="260552.Mag101_11300"/>
<evidence type="ECO:0000256" key="1">
    <source>
        <dbReference type="ARBA" id="ARBA00022801"/>
    </source>
</evidence>
<dbReference type="CDD" id="cd07067">
    <property type="entry name" value="HP_PGM_like"/>
    <property type="match status" value="1"/>
</dbReference>
<dbReference type="PANTHER" id="PTHR20935:SF0">
    <property type="entry name" value="SERINE_THREONINE-PROTEIN PHOSPHATASE PGAM5, MITOCHONDRIAL"/>
    <property type="match status" value="1"/>
</dbReference>
<feature type="active site" description="Proton donor/acceptor" evidence="2">
    <location>
        <position position="80"/>
    </location>
</feature>
<protein>
    <recommendedName>
        <fullName evidence="7">Histidine phosphatase family protein</fullName>
    </recommendedName>
</protein>
<dbReference type="Pfam" id="PF00300">
    <property type="entry name" value="His_Phos_1"/>
    <property type="match status" value="1"/>
</dbReference>
<gene>
    <name evidence="5" type="ORF">Mag101_11300</name>
</gene>
<keyword evidence="1" id="KW-0378">Hydrolase</keyword>
<feature type="binding site" evidence="3">
    <location>
        <position position="54"/>
    </location>
    <ligand>
        <name>substrate</name>
    </ligand>
</feature>
<dbReference type="RefSeq" id="WP_077404872.1">
    <property type="nucleotide sequence ID" value="NZ_CP019650.1"/>
</dbReference>